<evidence type="ECO:0000256" key="3">
    <source>
        <dbReference type="ARBA" id="ARBA00022840"/>
    </source>
</evidence>
<dbReference type="AlphaFoldDB" id="A0A367ZRR1"/>
<sequence>MTKSYARVVGESLARGRRQVLADVSLTIRRGEIYGFVGLNGAGKTTTIKIALGLTHPDAGTVRLFGEDVSADPCARVGYAPEKPGFASFLTGLEVLEYAARLLGCRLPGARFQEVLERVGLWDDRGKQVANYSKGMQQRLALAAAMLHDPDLYVLDEPSSGLDPLGRRLVKEILKELRRAGRTVFFSTHILADVREICDRIGVIHQGRMVFEGTLEQFNPTQGDLEERFVALIGAGLGVVPNGSSLDLESPQGIS</sequence>
<dbReference type="PROSITE" id="PS00211">
    <property type="entry name" value="ABC_TRANSPORTER_1"/>
    <property type="match status" value="1"/>
</dbReference>
<dbReference type="SUPFAM" id="SSF52540">
    <property type="entry name" value="P-loop containing nucleoside triphosphate hydrolases"/>
    <property type="match status" value="1"/>
</dbReference>
<dbReference type="GO" id="GO:0005524">
    <property type="term" value="F:ATP binding"/>
    <property type="evidence" value="ECO:0007669"/>
    <property type="project" value="UniProtKB-KW"/>
</dbReference>
<accession>A0A367ZRR1</accession>
<name>A0A367ZRR1_9BACT</name>
<comment type="caution">
    <text evidence="5">The sequence shown here is derived from an EMBL/GenBank/DDBJ whole genome shotgun (WGS) entry which is preliminary data.</text>
</comment>
<dbReference type="InterPro" id="IPR027417">
    <property type="entry name" value="P-loop_NTPase"/>
</dbReference>
<protein>
    <submittedName>
        <fullName evidence="5">ABC transporter, ATP-binding protein</fullName>
    </submittedName>
</protein>
<dbReference type="EMBL" id="QOQW01000008">
    <property type="protein sequence ID" value="RCK80072.1"/>
    <property type="molecule type" value="Genomic_DNA"/>
</dbReference>
<dbReference type="Proteomes" id="UP000252355">
    <property type="component" value="Unassembled WGS sequence"/>
</dbReference>
<dbReference type="InterPro" id="IPR051782">
    <property type="entry name" value="ABC_Transporter_VariousFunc"/>
</dbReference>
<reference evidence="5 6" key="1">
    <citation type="submission" date="2018-05" db="EMBL/GenBank/DDBJ databases">
        <title>A metagenomic window into the 2 km-deep terrestrial subsurface aquifer revealed taxonomically and functionally diverse microbial community comprising novel uncultured bacterial lineages.</title>
        <authorList>
            <person name="Kadnikov V.V."/>
            <person name="Mardanov A.V."/>
            <person name="Beletsky A.V."/>
            <person name="Banks D."/>
            <person name="Pimenov N.V."/>
            <person name="Frank Y.A."/>
            <person name="Karnachuk O.V."/>
            <person name="Ravin N.V."/>
        </authorList>
    </citation>
    <scope>NUCLEOTIDE SEQUENCE [LARGE SCALE GENOMIC DNA]</scope>
    <source>
        <strain evidence="5">BY5</strain>
    </source>
</reference>
<organism evidence="5 6">
    <name type="scientific">Candidatus Ozemobacter sibiricus</name>
    <dbReference type="NCBI Taxonomy" id="2268124"/>
    <lineage>
        <taxon>Bacteria</taxon>
        <taxon>Candidatus Ozemobacteria</taxon>
        <taxon>Candidatus Ozemobacterales</taxon>
        <taxon>Candidatus Ozemobacteraceae</taxon>
        <taxon>Candidatus Ozemobacter</taxon>
    </lineage>
</organism>
<feature type="domain" description="ABC transporter" evidence="4">
    <location>
        <begin position="6"/>
        <end position="231"/>
    </location>
</feature>
<keyword evidence="1" id="KW-0813">Transport</keyword>
<evidence type="ECO:0000256" key="2">
    <source>
        <dbReference type="ARBA" id="ARBA00022741"/>
    </source>
</evidence>
<dbReference type="InterPro" id="IPR003593">
    <property type="entry name" value="AAA+_ATPase"/>
</dbReference>
<keyword evidence="3 5" id="KW-0067">ATP-binding</keyword>
<dbReference type="Gene3D" id="3.40.50.300">
    <property type="entry name" value="P-loop containing nucleotide triphosphate hydrolases"/>
    <property type="match status" value="1"/>
</dbReference>
<proteinExistence type="predicted"/>
<evidence type="ECO:0000256" key="1">
    <source>
        <dbReference type="ARBA" id="ARBA00022448"/>
    </source>
</evidence>
<dbReference type="InterPro" id="IPR003439">
    <property type="entry name" value="ABC_transporter-like_ATP-bd"/>
</dbReference>
<evidence type="ECO:0000313" key="5">
    <source>
        <dbReference type="EMBL" id="RCK80072.1"/>
    </source>
</evidence>
<dbReference type="SMART" id="SM00382">
    <property type="entry name" value="AAA"/>
    <property type="match status" value="1"/>
</dbReference>
<dbReference type="PANTHER" id="PTHR42939:SF1">
    <property type="entry name" value="ABC TRANSPORTER ATP-BINDING PROTEIN ALBC-RELATED"/>
    <property type="match status" value="1"/>
</dbReference>
<dbReference type="InterPro" id="IPR017871">
    <property type="entry name" value="ABC_transporter-like_CS"/>
</dbReference>
<evidence type="ECO:0000313" key="6">
    <source>
        <dbReference type="Proteomes" id="UP000252355"/>
    </source>
</evidence>
<dbReference type="PANTHER" id="PTHR42939">
    <property type="entry name" value="ABC TRANSPORTER ATP-BINDING PROTEIN ALBC-RELATED"/>
    <property type="match status" value="1"/>
</dbReference>
<dbReference type="CDD" id="cd03230">
    <property type="entry name" value="ABC_DR_subfamily_A"/>
    <property type="match status" value="1"/>
</dbReference>
<gene>
    <name evidence="5" type="ORF">OZSIB_3576</name>
</gene>
<dbReference type="Pfam" id="PF00005">
    <property type="entry name" value="ABC_tran"/>
    <property type="match status" value="1"/>
</dbReference>
<dbReference type="GO" id="GO:0016887">
    <property type="term" value="F:ATP hydrolysis activity"/>
    <property type="evidence" value="ECO:0007669"/>
    <property type="project" value="InterPro"/>
</dbReference>
<dbReference type="PROSITE" id="PS50893">
    <property type="entry name" value="ABC_TRANSPORTER_2"/>
    <property type="match status" value="1"/>
</dbReference>
<evidence type="ECO:0000259" key="4">
    <source>
        <dbReference type="PROSITE" id="PS50893"/>
    </source>
</evidence>
<keyword evidence="2" id="KW-0547">Nucleotide-binding</keyword>